<dbReference type="InterPro" id="IPR006637">
    <property type="entry name" value="ChW"/>
</dbReference>
<dbReference type="Proteomes" id="UP001163550">
    <property type="component" value="Chromosome"/>
</dbReference>
<sequence>MNIMEKFGKKIWMRAICLLILSLIIPMMSIIPVKAADNKTAIPVKVAYTIENKVVPSQGINENYDEFLKASYTTKLVAADGTSASQAIIDQCGAKLVPMYPGSEIQNPLKFSGLESKAYDFSGAIPALLNQYIIEYDESLAGSYQLTYWYEEERTPIAGTDFEVNKPSFTYNGNTTVPGSAKQEALISAAEKLIQDSLAYRLPSTVSGHDAVFGTTSKAYGSWLIFTAARADYTPHNSFYAECYDAFVQKYQQSNKKDAQGKPLNEGFDANEVAKDVLAITAMGYDARNIGGYNLIEMLTNGKNPSEGYFVKQVSEFAIDSYNYLPDRDHAYIHELAAKALAGTVSHDDPLIDMYIMEFQPIAAFYDPNAKVGDEFYDVKQAMEKVFIPYFSRIQGYTGLFYSGIDYNNAWSNAQSFIMLGTGDVDIFQSAFIKNGYSMLDILTDKNKSFSADEGQIARGYEALVRAYRNENKLFDCTDVSNSTVKVNNAIFALPEVSTITSANKAAAQKGLDAVDAVLKSLNLTASQKSSIDMTKYNAVKAKVAGTTDPTDPVDPTPPTVSCLYRTHIQNDGWETAFKSNGEMSGTAGRSLRLEGIEIKLEGDSDLGIQYKTHIENIGWENTWKANGDMSGTKGQGLRLEAIDIQLTGADADKFDIYYRVHAQNFGWLNWAKNGDSAGTAGFGYRLEGIKIVVVPKGETPPAVEAGTNDMAFVSNR</sequence>
<keyword evidence="2" id="KW-1185">Reference proteome</keyword>
<gene>
    <name evidence="1" type="ORF">LNN31_02420</name>
</gene>
<reference evidence="1" key="1">
    <citation type="submission" date="2021-11" db="EMBL/GenBank/DDBJ databases">
        <title>Isoprene-degrading acetogen.</title>
        <authorList>
            <person name="Yang Y."/>
            <person name="Jin H."/>
            <person name="Yan J."/>
        </authorList>
    </citation>
    <scope>NUCLEOTIDE SEQUENCE</scope>
    <source>
        <strain evidence="1">Berkeley</strain>
    </source>
</reference>
<dbReference type="RefSeq" id="WP_228879320.1">
    <property type="nucleotide sequence ID" value="NZ_CABIIK010000010.1"/>
</dbReference>
<evidence type="ECO:0000313" key="2">
    <source>
        <dbReference type="Proteomes" id="UP001163550"/>
    </source>
</evidence>
<dbReference type="SMART" id="SM00728">
    <property type="entry name" value="ChW"/>
    <property type="match status" value="3"/>
</dbReference>
<proteinExistence type="predicted"/>
<evidence type="ECO:0008006" key="3">
    <source>
        <dbReference type="Google" id="ProtNLM"/>
    </source>
</evidence>
<dbReference type="EMBL" id="CP087994">
    <property type="protein sequence ID" value="UYO63320.1"/>
    <property type="molecule type" value="Genomic_DNA"/>
</dbReference>
<protein>
    <recommendedName>
        <fullName evidence="3">Clostridial hydrophobic W</fullName>
    </recommendedName>
</protein>
<dbReference type="Pfam" id="PF07538">
    <property type="entry name" value="ChW"/>
    <property type="match status" value="3"/>
</dbReference>
<organism evidence="1 2">
    <name type="scientific">Acetobacterium wieringae</name>
    <dbReference type="NCBI Taxonomy" id="52694"/>
    <lineage>
        <taxon>Bacteria</taxon>
        <taxon>Bacillati</taxon>
        <taxon>Bacillota</taxon>
        <taxon>Clostridia</taxon>
        <taxon>Eubacteriales</taxon>
        <taxon>Eubacteriaceae</taxon>
        <taxon>Acetobacterium</taxon>
    </lineage>
</organism>
<evidence type="ECO:0000313" key="1">
    <source>
        <dbReference type="EMBL" id="UYO63320.1"/>
    </source>
</evidence>
<name>A0ABY6HFK7_9FIRM</name>
<accession>A0ABY6HFK7</accession>